<keyword evidence="1" id="KW-0472">Membrane</keyword>
<sequence>MRVSEFVNYCVDKGANFLDGCKREIKDGLKTVREARNNTDVFQKTCQVAFATIQFTNWYKDSNSLSKFSFVLSTANMHDFYLIFKEPRQYFFPITADLINAPAVLDDLVAKLTPQLPDASAEAIRTFAQSQLEAQLKAMASNQDAYRSVEEFKAVLQTRIRSAEFAAHNVAAVSLTDLEVAVVSKSLIERITSMNWIFVDIGCVGLYFQGWNLLDTEKLANSVGQCKVFGWSLNQSRAFNWSVAQSLEAWVRGAVCFGYTLKLYQASRNLLTQRLTPEAKKRELWDVATSTFELIYNGAGYLNKIGALRVSPGFIFLAAIAAKGLGIVSILYKPEVKYFPAAAAA</sequence>
<organism evidence="2 3">
    <name type="scientific">Candidatus Protochlamydia naegleriophila</name>
    <dbReference type="NCBI Taxonomy" id="389348"/>
    <lineage>
        <taxon>Bacteria</taxon>
        <taxon>Pseudomonadati</taxon>
        <taxon>Chlamydiota</taxon>
        <taxon>Chlamydiia</taxon>
        <taxon>Parachlamydiales</taxon>
        <taxon>Parachlamydiaceae</taxon>
        <taxon>Candidatus Protochlamydia</taxon>
    </lineage>
</organism>
<dbReference type="STRING" id="389348.PNK_1965"/>
<dbReference type="AlphaFoldDB" id="A0A0U5ETN5"/>
<dbReference type="InParanoid" id="A0A0U5ETN5"/>
<proteinExistence type="predicted"/>
<reference evidence="3" key="1">
    <citation type="submission" date="2015-09" db="EMBL/GenBank/DDBJ databases">
        <authorList>
            <person name="Bertelli C."/>
        </authorList>
    </citation>
    <scope>NUCLEOTIDE SEQUENCE [LARGE SCALE GENOMIC DNA]</scope>
    <source>
        <strain evidence="3">KNic</strain>
    </source>
</reference>
<keyword evidence="3" id="KW-1185">Reference proteome</keyword>
<dbReference type="KEGG" id="pnl:PNK_1965"/>
<dbReference type="EMBL" id="LN879502">
    <property type="protein sequence ID" value="CUI17569.1"/>
    <property type="molecule type" value="Genomic_DNA"/>
</dbReference>
<evidence type="ECO:0000313" key="2">
    <source>
        <dbReference type="EMBL" id="CUI17569.1"/>
    </source>
</evidence>
<feature type="transmembrane region" description="Helical" evidence="1">
    <location>
        <begin position="313"/>
        <end position="332"/>
    </location>
</feature>
<gene>
    <name evidence="2" type="ORF">PNK_1965</name>
</gene>
<accession>A0A0U5ETN5</accession>
<evidence type="ECO:0000256" key="1">
    <source>
        <dbReference type="SAM" id="Phobius"/>
    </source>
</evidence>
<protein>
    <submittedName>
        <fullName evidence="2">Uncharacterized protein</fullName>
    </submittedName>
</protein>
<name>A0A0U5ETN5_9BACT</name>
<evidence type="ECO:0000313" key="3">
    <source>
        <dbReference type="Proteomes" id="UP000069902"/>
    </source>
</evidence>
<dbReference type="RefSeq" id="WP_059061763.1">
    <property type="nucleotide sequence ID" value="NZ_LN879502.1"/>
</dbReference>
<dbReference type="PATRIC" id="fig|389348.3.peg.2209"/>
<keyword evidence="1" id="KW-1133">Transmembrane helix</keyword>
<keyword evidence="1" id="KW-0812">Transmembrane</keyword>
<dbReference type="Proteomes" id="UP000069902">
    <property type="component" value="Chromosome cPNK"/>
</dbReference>